<feature type="transmembrane region" description="Helical" evidence="7">
    <location>
        <begin position="596"/>
        <end position="615"/>
    </location>
</feature>
<dbReference type="Pfam" id="PF13347">
    <property type="entry name" value="MFS_2"/>
    <property type="match status" value="1"/>
</dbReference>
<feature type="transmembrane region" description="Helical" evidence="7">
    <location>
        <begin position="450"/>
        <end position="472"/>
    </location>
</feature>
<dbReference type="InParanoid" id="A0A1C7NQ83"/>
<sequence>MEQPNQNIQDVYNERHLFDPPSTAYEDDHSDDPDAPMLPRTAANALGNNTHSASHIIGPNDTLKIVFLTLSIIPTGTVEMAYGTPYLLSLGLSKSIMSLVWIAGPLSGLVMQPVVGVISDNCRSKWGRRRPFLWGGSVVVVFSLLVIGWTREVTWFFTRQPEDNETTKRFVNCSFFAVQNFVNHNSGICITFYTVQASCRALLVDSLPSAQQEDGTAWAGRMVGLGNVAGYFMGYVNLVKIFPFLGNTQLKVLCVLATLILLGCVFVTCYTVKEKVLDPDSSSRKRNRSPLKLFADIFRHIWHLPKPIQNICNVQFFAWIGWFPFLFYSTTWVAEIYNRNLTDADTVEDKVGQATRAGSFAFLVYSLVSLSSSFLLPWIVVSSSQSSASDYSKEESGYVIKLYGGRKIRLPCLNYLKLSFLTLPRAWTVSHFIFCICMLATFLVEDVTAAAIVIGVCGISWATSMWAPFSLLGEYISEQEALLSKSARQHGEGPQEGMQETTERFHYHMDMMASRASLAGISMIGTEPAIYHPVSTEEEEEENIEMLGIKGLDQHQALPGGEASTNLTTEERSVSESSSEHGPPAAGVLLGIHNMYIVLPQFLVTFFSSIVFRILESDEGSTDTIGFILRVGAVMAGVAGFISLRIKQN</sequence>
<dbReference type="FunCoup" id="A0A1C7NQ83">
    <property type="interactions" value="79"/>
</dbReference>
<proteinExistence type="predicted"/>
<evidence type="ECO:0000256" key="3">
    <source>
        <dbReference type="ARBA" id="ARBA00022692"/>
    </source>
</evidence>
<feature type="transmembrane region" description="Helical" evidence="7">
    <location>
        <begin position="627"/>
        <end position="646"/>
    </location>
</feature>
<feature type="transmembrane region" description="Helical" evidence="7">
    <location>
        <begin position="357"/>
        <end position="381"/>
    </location>
</feature>
<dbReference type="GO" id="GO:0008506">
    <property type="term" value="F:sucrose:proton symporter activity"/>
    <property type="evidence" value="ECO:0007669"/>
    <property type="project" value="TreeGrafter"/>
</dbReference>
<organism evidence="8 9">
    <name type="scientific">Choanephora cucurbitarum</name>
    <dbReference type="NCBI Taxonomy" id="101091"/>
    <lineage>
        <taxon>Eukaryota</taxon>
        <taxon>Fungi</taxon>
        <taxon>Fungi incertae sedis</taxon>
        <taxon>Mucoromycota</taxon>
        <taxon>Mucoromycotina</taxon>
        <taxon>Mucoromycetes</taxon>
        <taxon>Mucorales</taxon>
        <taxon>Mucorineae</taxon>
        <taxon>Choanephoraceae</taxon>
        <taxon>Choanephoroideae</taxon>
        <taxon>Choanephora</taxon>
    </lineage>
</organism>
<feature type="transmembrane region" description="Helical" evidence="7">
    <location>
        <begin position="96"/>
        <end position="119"/>
    </location>
</feature>
<name>A0A1C7NQ83_9FUNG</name>
<dbReference type="PANTHER" id="PTHR19432">
    <property type="entry name" value="SUGAR TRANSPORTER"/>
    <property type="match status" value="1"/>
</dbReference>
<feature type="transmembrane region" description="Helical" evidence="7">
    <location>
        <begin position="316"/>
        <end position="337"/>
    </location>
</feature>
<feature type="transmembrane region" description="Helical" evidence="7">
    <location>
        <begin position="65"/>
        <end position="84"/>
    </location>
</feature>
<evidence type="ECO:0000313" key="8">
    <source>
        <dbReference type="EMBL" id="OBZ90606.1"/>
    </source>
</evidence>
<comment type="subcellular location">
    <subcellularLocation>
        <location evidence="1">Membrane</location>
        <topology evidence="1">Multi-pass membrane protein</topology>
    </subcellularLocation>
</comment>
<keyword evidence="9" id="KW-1185">Reference proteome</keyword>
<comment type="caution">
    <text evidence="8">The sequence shown here is derived from an EMBL/GenBank/DDBJ whole genome shotgun (WGS) entry which is preliminary data.</text>
</comment>
<feature type="region of interest" description="Disordered" evidence="6">
    <location>
        <begin position="1"/>
        <end position="44"/>
    </location>
</feature>
<accession>A0A1C7NQ83</accession>
<dbReference type="OrthoDB" id="28755at2759"/>
<feature type="region of interest" description="Disordered" evidence="6">
    <location>
        <begin position="558"/>
        <end position="582"/>
    </location>
</feature>
<keyword evidence="4 7" id="KW-1133">Transmembrane helix</keyword>
<keyword evidence="5 7" id="KW-0472">Membrane</keyword>
<feature type="transmembrane region" description="Helical" evidence="7">
    <location>
        <begin position="250"/>
        <end position="272"/>
    </location>
</feature>
<keyword evidence="3 7" id="KW-0812">Transmembrane</keyword>
<evidence type="ECO:0000256" key="5">
    <source>
        <dbReference type="ARBA" id="ARBA00023136"/>
    </source>
</evidence>
<dbReference type="EMBL" id="LUGH01000041">
    <property type="protein sequence ID" value="OBZ90606.1"/>
    <property type="molecule type" value="Genomic_DNA"/>
</dbReference>
<gene>
    <name evidence="8" type="primary">sut1_0</name>
    <name evidence="8" type="ORF">A0J61_01345</name>
</gene>
<feature type="transmembrane region" description="Helical" evidence="7">
    <location>
        <begin position="426"/>
        <end position="444"/>
    </location>
</feature>
<feature type="compositionally biased region" description="Polar residues" evidence="6">
    <location>
        <begin position="1"/>
        <end position="10"/>
    </location>
</feature>
<evidence type="ECO:0000256" key="2">
    <source>
        <dbReference type="ARBA" id="ARBA00022448"/>
    </source>
</evidence>
<keyword evidence="2" id="KW-0813">Transport</keyword>
<feature type="transmembrane region" description="Helical" evidence="7">
    <location>
        <begin position="131"/>
        <end position="149"/>
    </location>
</feature>
<dbReference type="GO" id="GO:0005886">
    <property type="term" value="C:plasma membrane"/>
    <property type="evidence" value="ECO:0007669"/>
    <property type="project" value="TreeGrafter"/>
</dbReference>
<evidence type="ECO:0000256" key="6">
    <source>
        <dbReference type="SAM" id="MobiDB-lite"/>
    </source>
</evidence>
<reference evidence="8 9" key="1">
    <citation type="submission" date="2016-03" db="EMBL/GenBank/DDBJ databases">
        <title>Choanephora cucurbitarum.</title>
        <authorList>
            <person name="Min B."/>
            <person name="Park H."/>
            <person name="Park J.-H."/>
            <person name="Shin H.-D."/>
            <person name="Choi I.-G."/>
        </authorList>
    </citation>
    <scope>NUCLEOTIDE SEQUENCE [LARGE SCALE GENOMIC DNA]</scope>
    <source>
        <strain evidence="8 9">KUS-F28377</strain>
    </source>
</reference>
<evidence type="ECO:0000256" key="4">
    <source>
        <dbReference type="ARBA" id="ARBA00022989"/>
    </source>
</evidence>
<evidence type="ECO:0000256" key="1">
    <source>
        <dbReference type="ARBA" id="ARBA00004141"/>
    </source>
</evidence>
<evidence type="ECO:0000256" key="7">
    <source>
        <dbReference type="SAM" id="Phobius"/>
    </source>
</evidence>
<dbReference type="AlphaFoldDB" id="A0A1C7NQ83"/>
<dbReference type="InterPro" id="IPR036259">
    <property type="entry name" value="MFS_trans_sf"/>
</dbReference>
<evidence type="ECO:0000313" key="9">
    <source>
        <dbReference type="Proteomes" id="UP000093000"/>
    </source>
</evidence>
<dbReference type="Gene3D" id="1.20.1250.20">
    <property type="entry name" value="MFS general substrate transporter like domains"/>
    <property type="match status" value="1"/>
</dbReference>
<protein>
    <submittedName>
        <fullName evidence="8">General alpha-glucoside permease</fullName>
    </submittedName>
</protein>
<dbReference type="SUPFAM" id="SSF103473">
    <property type="entry name" value="MFS general substrate transporter"/>
    <property type="match status" value="1"/>
</dbReference>
<dbReference type="Proteomes" id="UP000093000">
    <property type="component" value="Unassembled WGS sequence"/>
</dbReference>
<dbReference type="PANTHER" id="PTHR19432:SF76">
    <property type="entry name" value="TRANSPORTER, PUTATIVE (EUROFUNG)-RELATED"/>
    <property type="match status" value="1"/>
</dbReference>